<name>A0A803KV00_CHEQI</name>
<keyword evidence="5" id="KW-1185">Reference proteome</keyword>
<evidence type="ECO:0000259" key="2">
    <source>
        <dbReference type="Pfam" id="PF12146"/>
    </source>
</evidence>
<evidence type="ECO:0000313" key="5">
    <source>
        <dbReference type="Proteomes" id="UP000596660"/>
    </source>
</evidence>
<dbReference type="PANTHER" id="PTHR11614">
    <property type="entry name" value="PHOSPHOLIPASE-RELATED"/>
    <property type="match status" value="1"/>
</dbReference>
<proteinExistence type="predicted"/>
<dbReference type="GO" id="GO:0003676">
    <property type="term" value="F:nucleic acid binding"/>
    <property type="evidence" value="ECO:0007669"/>
    <property type="project" value="InterPro"/>
</dbReference>
<dbReference type="InterPro" id="IPR029058">
    <property type="entry name" value="AB_hydrolase_fold"/>
</dbReference>
<dbReference type="GO" id="GO:0004523">
    <property type="term" value="F:RNA-DNA hybrid ribonuclease activity"/>
    <property type="evidence" value="ECO:0007669"/>
    <property type="project" value="InterPro"/>
</dbReference>
<dbReference type="InterPro" id="IPR051044">
    <property type="entry name" value="MAG_DAG_Lipase"/>
</dbReference>
<dbReference type="EnsemblPlants" id="AUR62002858-RA">
    <property type="protein sequence ID" value="AUR62002858-RA:cds"/>
    <property type="gene ID" value="AUR62002858"/>
</dbReference>
<feature type="chain" id="PRO_5030755578" description="Serine aminopeptidase S33 domain-containing protein" evidence="1">
    <location>
        <begin position="21"/>
        <end position="512"/>
    </location>
</feature>
<dbReference type="SUPFAM" id="SSF53474">
    <property type="entry name" value="alpha/beta-Hydrolases"/>
    <property type="match status" value="1"/>
</dbReference>
<reference evidence="4" key="1">
    <citation type="journal article" date="2017" name="Nature">
        <title>The genome of Chenopodium quinoa.</title>
        <authorList>
            <person name="Jarvis D.E."/>
            <person name="Ho Y.S."/>
            <person name="Lightfoot D.J."/>
            <person name="Schmoeckel S.M."/>
            <person name="Li B."/>
            <person name="Borm T.J.A."/>
            <person name="Ohyanagi H."/>
            <person name="Mineta K."/>
            <person name="Michell C.T."/>
            <person name="Saber N."/>
            <person name="Kharbatia N.M."/>
            <person name="Rupper R.R."/>
            <person name="Sharp A.R."/>
            <person name="Dally N."/>
            <person name="Boughton B.A."/>
            <person name="Woo Y.H."/>
            <person name="Gao G."/>
            <person name="Schijlen E.G.W.M."/>
            <person name="Guo X."/>
            <person name="Momin A.A."/>
            <person name="Negrao S."/>
            <person name="Al-Babili S."/>
            <person name="Gehring C."/>
            <person name="Roessner U."/>
            <person name="Jung C."/>
            <person name="Murphy K."/>
            <person name="Arold S.T."/>
            <person name="Gojobori T."/>
            <person name="van der Linden C.G."/>
            <person name="van Loo E.N."/>
            <person name="Jellen E.N."/>
            <person name="Maughan P.J."/>
            <person name="Tester M."/>
        </authorList>
    </citation>
    <scope>NUCLEOTIDE SEQUENCE [LARGE SCALE GENOMIC DNA]</scope>
    <source>
        <strain evidence="4">cv. PI 614886</strain>
    </source>
</reference>
<accession>A0A803KV00</accession>
<evidence type="ECO:0000259" key="3">
    <source>
        <dbReference type="Pfam" id="PF13456"/>
    </source>
</evidence>
<evidence type="ECO:0000256" key="1">
    <source>
        <dbReference type="SAM" id="SignalP"/>
    </source>
</evidence>
<feature type="domain" description="Serine aminopeptidase S33" evidence="2">
    <location>
        <begin position="238"/>
        <end position="491"/>
    </location>
</feature>
<dbReference type="InterPro" id="IPR022742">
    <property type="entry name" value="Hydrolase_4"/>
</dbReference>
<feature type="domain" description="RNase H type-1" evidence="3">
    <location>
        <begin position="69"/>
        <end position="189"/>
    </location>
</feature>
<organism evidence="4 5">
    <name type="scientific">Chenopodium quinoa</name>
    <name type="common">Quinoa</name>
    <dbReference type="NCBI Taxonomy" id="63459"/>
    <lineage>
        <taxon>Eukaryota</taxon>
        <taxon>Viridiplantae</taxon>
        <taxon>Streptophyta</taxon>
        <taxon>Embryophyta</taxon>
        <taxon>Tracheophyta</taxon>
        <taxon>Spermatophyta</taxon>
        <taxon>Magnoliopsida</taxon>
        <taxon>eudicotyledons</taxon>
        <taxon>Gunneridae</taxon>
        <taxon>Pentapetalae</taxon>
        <taxon>Caryophyllales</taxon>
        <taxon>Chenopodiaceae</taxon>
        <taxon>Chenopodioideae</taxon>
        <taxon>Atripliceae</taxon>
        <taxon>Chenopodium</taxon>
    </lineage>
</organism>
<dbReference type="SUPFAM" id="SSF53098">
    <property type="entry name" value="Ribonuclease H-like"/>
    <property type="match status" value="1"/>
</dbReference>
<dbReference type="InterPro" id="IPR002156">
    <property type="entry name" value="RNaseH_domain"/>
</dbReference>
<dbReference type="Proteomes" id="UP000596660">
    <property type="component" value="Unplaced"/>
</dbReference>
<dbReference type="Gramene" id="AUR62002858-RA">
    <property type="protein sequence ID" value="AUR62002858-RA:cds"/>
    <property type="gene ID" value="AUR62002858"/>
</dbReference>
<dbReference type="AlphaFoldDB" id="A0A803KV00"/>
<dbReference type="Pfam" id="PF12146">
    <property type="entry name" value="Hydrolase_4"/>
    <property type="match status" value="1"/>
</dbReference>
<dbReference type="InterPro" id="IPR036397">
    <property type="entry name" value="RNaseH_sf"/>
</dbReference>
<dbReference type="InterPro" id="IPR012337">
    <property type="entry name" value="RNaseH-like_sf"/>
</dbReference>
<protein>
    <recommendedName>
        <fullName evidence="6">Serine aminopeptidase S33 domain-containing protein</fullName>
    </recommendedName>
</protein>
<evidence type="ECO:0000313" key="4">
    <source>
        <dbReference type="EnsemblPlants" id="AUR62002858-RA:cds"/>
    </source>
</evidence>
<dbReference type="InterPro" id="IPR044730">
    <property type="entry name" value="RNase_H-like_dom_plant"/>
</dbReference>
<dbReference type="CDD" id="cd06222">
    <property type="entry name" value="RNase_H_like"/>
    <property type="match status" value="1"/>
</dbReference>
<keyword evidence="1" id="KW-0732">Signal</keyword>
<evidence type="ECO:0008006" key="6">
    <source>
        <dbReference type="Google" id="ProtNLM"/>
    </source>
</evidence>
<dbReference type="Pfam" id="PF13456">
    <property type="entry name" value="RVT_3"/>
    <property type="match status" value="1"/>
</dbReference>
<dbReference type="Gene3D" id="3.40.50.1820">
    <property type="entry name" value="alpha/beta hydrolase"/>
    <property type="match status" value="1"/>
</dbReference>
<feature type="signal peptide" evidence="1">
    <location>
        <begin position="1"/>
        <end position="20"/>
    </location>
</feature>
<reference evidence="4" key="2">
    <citation type="submission" date="2021-03" db="UniProtKB">
        <authorList>
            <consortium name="EnsemblPlants"/>
        </authorList>
    </citation>
    <scope>IDENTIFICATION</scope>
</reference>
<sequence length="512" mass="57398">MFIWKIWSIRNLWTFEGVRADLMIACSKTLSLLGEFEAAQTRESGPLTASDAPSEQSWIPPVPGIFKLNIDAAVSKDGKVALGMVVRDQWGDVLMSGSKPLARQCSVIEAEAEAALFGVSYAYDAGFRKLEITTDCLPLLKLLESQSQERSPVQMIVFDTLDVISKLDSHVFSFFPRCCNKVADSIAKLSLSYIEERIWMEDCEFSVLPLVLADKWYELNSKGQEIFCRSWLPKEGDQIKGVVCFCHGYGDTCTFLFEGIARRIAGSGYALYAVDHPGFGLSDGLHGYIANFGDLIDNVIEQYAKIKDKLIEFSFNMIGRPELQGLPRFIFGQSMGGAVALKTHLKEPDQWDGMILVAPMCRVSEEVMPPALLLKAANLLSNVIPEVKFFPTQDLAELAFRNEKYRKLAYYNMICYSDRVRLKTAMEILKVTKEIELNVNKVRSPLLVIHGAGDKVTDPNVSKFLYENASSKDKTLKLYEGGYHSILEGEPDEVIFTVFDDIIKWLDARCTA</sequence>
<dbReference type="Gene3D" id="3.30.420.10">
    <property type="entry name" value="Ribonuclease H-like superfamily/Ribonuclease H"/>
    <property type="match status" value="1"/>
</dbReference>
<dbReference type="FunFam" id="3.40.50.1820:FF:000054">
    <property type="entry name" value="Alpha/beta-Hydrolases superfamily protein"/>
    <property type="match status" value="1"/>
</dbReference>